<feature type="domain" description="FAD/NAD(P)-binding" evidence="6">
    <location>
        <begin position="26"/>
        <end position="345"/>
    </location>
</feature>
<dbReference type="Gene3D" id="3.50.50.100">
    <property type="match status" value="1"/>
</dbReference>
<dbReference type="GO" id="GO:0019646">
    <property type="term" value="P:aerobic electron transport chain"/>
    <property type="evidence" value="ECO:0007669"/>
    <property type="project" value="TreeGrafter"/>
</dbReference>
<name>A0A345NPU6_9MICO</name>
<dbReference type="KEGG" id="orn:DV701_13820"/>
<evidence type="ECO:0000256" key="3">
    <source>
        <dbReference type="ARBA" id="ARBA00022630"/>
    </source>
</evidence>
<sequence length="456" mass="47929">MSTDAAGQARVEEFAHVQHPDEQHHEVVIVGAGFAGLEVAKRLGRAGIDVLLIDQNLYHQFQPLLYQVATSQVAVASVASPLRSLLHKLRRHVTLRTATVSQIDAGSRTVTTSDGLRYHAQILVVAAGAVVNFFDTPGAEEHAYPLYSVDDATALSSAMLGALDRAATGQSAVGEGTFSVAVVGSGPTGVETAGAIAENIKYVVSRYYSPEFAARSCRVHLVDMVDTVLGPFSQASQHYAADRLRSVGVQLRLGSAVSSVDAEGVTLADGSRIRADIVIWAGGLKANSLLSGSGLDTGRGGRVDVAADLTAPDVTGVYVLGDAANIVDAKGRQLPQLGSVAQQSGKHAARNIMADLRGEPRTPFTYLDKGIMAMVGRGAAVAELGAGRLRVLGPAAFLAWLAVHAALLPGVSQRVTAVTNWCRDYLSHRRPQVVVHQPAAYDHTRAGKTPSTASRQ</sequence>
<dbReference type="EMBL" id="CP031229">
    <property type="protein sequence ID" value="AXH97054.1"/>
    <property type="molecule type" value="Genomic_DNA"/>
</dbReference>
<gene>
    <name evidence="7" type="ORF">DV701_13820</name>
</gene>
<reference evidence="7 8" key="1">
    <citation type="submission" date="2018-07" db="EMBL/GenBank/DDBJ databases">
        <title>Complete genome sequencing of Ornithinimicrobium sp. AMA3305.</title>
        <authorList>
            <person name="Bae J.-W."/>
        </authorList>
    </citation>
    <scope>NUCLEOTIDE SEQUENCE [LARGE SCALE GENOMIC DNA]</scope>
    <source>
        <strain evidence="7 8">AMA3305</strain>
    </source>
</reference>
<dbReference type="PRINTS" id="PR00411">
    <property type="entry name" value="PNDRDTASEI"/>
</dbReference>
<comment type="cofactor">
    <cofactor evidence="1">
        <name>FAD</name>
        <dbReference type="ChEBI" id="CHEBI:57692"/>
    </cofactor>
</comment>
<dbReference type="Pfam" id="PF07992">
    <property type="entry name" value="Pyr_redox_2"/>
    <property type="match status" value="1"/>
</dbReference>
<accession>A0A345NPU6</accession>
<evidence type="ECO:0000256" key="4">
    <source>
        <dbReference type="ARBA" id="ARBA00022827"/>
    </source>
</evidence>
<dbReference type="GO" id="GO:0003955">
    <property type="term" value="F:NAD(P)H dehydrogenase (quinone) activity"/>
    <property type="evidence" value="ECO:0007669"/>
    <property type="project" value="TreeGrafter"/>
</dbReference>
<evidence type="ECO:0000256" key="1">
    <source>
        <dbReference type="ARBA" id="ARBA00001974"/>
    </source>
</evidence>
<dbReference type="PRINTS" id="PR00368">
    <property type="entry name" value="FADPNR"/>
</dbReference>
<dbReference type="OrthoDB" id="9781621at2"/>
<dbReference type="InterPro" id="IPR036188">
    <property type="entry name" value="FAD/NAD-bd_sf"/>
</dbReference>
<organism evidence="7 8">
    <name type="scientific">Ornithinimicrobium avium</name>
    <dbReference type="NCBI Taxonomy" id="2283195"/>
    <lineage>
        <taxon>Bacteria</taxon>
        <taxon>Bacillati</taxon>
        <taxon>Actinomycetota</taxon>
        <taxon>Actinomycetes</taxon>
        <taxon>Micrococcales</taxon>
        <taxon>Ornithinimicrobiaceae</taxon>
        <taxon>Ornithinimicrobium</taxon>
    </lineage>
</organism>
<dbReference type="SUPFAM" id="SSF51905">
    <property type="entry name" value="FAD/NAD(P)-binding domain"/>
    <property type="match status" value="1"/>
</dbReference>
<dbReference type="RefSeq" id="WP_114929068.1">
    <property type="nucleotide sequence ID" value="NZ_CP031229.1"/>
</dbReference>
<dbReference type="Proteomes" id="UP000253790">
    <property type="component" value="Chromosome"/>
</dbReference>
<keyword evidence="3" id="KW-0285">Flavoprotein</keyword>
<keyword evidence="5" id="KW-0560">Oxidoreductase</keyword>
<evidence type="ECO:0000259" key="6">
    <source>
        <dbReference type="Pfam" id="PF07992"/>
    </source>
</evidence>
<dbReference type="AlphaFoldDB" id="A0A345NPU6"/>
<keyword evidence="8" id="KW-1185">Reference proteome</keyword>
<keyword evidence="4" id="KW-0274">FAD</keyword>
<dbReference type="PANTHER" id="PTHR42913:SF3">
    <property type="entry name" value="64 KDA MITOCHONDRIAL NADH DEHYDROGENASE (EUROFUNG)"/>
    <property type="match status" value="1"/>
</dbReference>
<proteinExistence type="inferred from homology"/>
<dbReference type="InterPro" id="IPR051169">
    <property type="entry name" value="NADH-Q_oxidoreductase"/>
</dbReference>
<protein>
    <submittedName>
        <fullName evidence="7">NAD(P)/FAD-dependent oxidoreductase</fullName>
    </submittedName>
</protein>
<evidence type="ECO:0000313" key="8">
    <source>
        <dbReference type="Proteomes" id="UP000253790"/>
    </source>
</evidence>
<comment type="similarity">
    <text evidence="2">Belongs to the NADH dehydrogenase family.</text>
</comment>
<evidence type="ECO:0000256" key="5">
    <source>
        <dbReference type="ARBA" id="ARBA00023002"/>
    </source>
</evidence>
<dbReference type="InterPro" id="IPR023753">
    <property type="entry name" value="FAD/NAD-binding_dom"/>
</dbReference>
<evidence type="ECO:0000313" key="7">
    <source>
        <dbReference type="EMBL" id="AXH97054.1"/>
    </source>
</evidence>
<dbReference type="PANTHER" id="PTHR42913">
    <property type="entry name" value="APOPTOSIS-INDUCING FACTOR 1"/>
    <property type="match status" value="1"/>
</dbReference>
<evidence type="ECO:0000256" key="2">
    <source>
        <dbReference type="ARBA" id="ARBA00005272"/>
    </source>
</evidence>